<comment type="caution">
    <text evidence="1">The sequence shown here is derived from an EMBL/GenBank/DDBJ whole genome shotgun (WGS) entry which is preliminary data.</text>
</comment>
<keyword evidence="2" id="KW-1185">Reference proteome</keyword>
<organism evidence="1 2">
    <name type="scientific">Digitaria exilis</name>
    <dbReference type="NCBI Taxonomy" id="1010633"/>
    <lineage>
        <taxon>Eukaryota</taxon>
        <taxon>Viridiplantae</taxon>
        <taxon>Streptophyta</taxon>
        <taxon>Embryophyta</taxon>
        <taxon>Tracheophyta</taxon>
        <taxon>Spermatophyta</taxon>
        <taxon>Magnoliopsida</taxon>
        <taxon>Liliopsida</taxon>
        <taxon>Poales</taxon>
        <taxon>Poaceae</taxon>
        <taxon>PACMAD clade</taxon>
        <taxon>Panicoideae</taxon>
        <taxon>Panicodae</taxon>
        <taxon>Paniceae</taxon>
        <taxon>Anthephorinae</taxon>
        <taxon>Digitaria</taxon>
    </lineage>
</organism>
<name>A0A835AMH2_9POAL</name>
<gene>
    <name evidence="1" type="ORF">HU200_050671</name>
</gene>
<evidence type="ECO:0000313" key="2">
    <source>
        <dbReference type="Proteomes" id="UP000636709"/>
    </source>
</evidence>
<dbReference type="OrthoDB" id="682586at2759"/>
<accession>A0A835AMH2</accession>
<dbReference type="AlphaFoldDB" id="A0A835AMH2"/>
<reference evidence="1" key="1">
    <citation type="submission" date="2020-07" db="EMBL/GenBank/DDBJ databases">
        <title>Genome sequence and genetic diversity analysis of an under-domesticated orphan crop, white fonio (Digitaria exilis).</title>
        <authorList>
            <person name="Bennetzen J.L."/>
            <person name="Chen S."/>
            <person name="Ma X."/>
            <person name="Wang X."/>
            <person name="Yssel A.E.J."/>
            <person name="Chaluvadi S.R."/>
            <person name="Johnson M."/>
            <person name="Gangashetty P."/>
            <person name="Hamidou F."/>
            <person name="Sanogo M.D."/>
            <person name="Zwaenepoel A."/>
            <person name="Wallace J."/>
            <person name="Van De Peer Y."/>
            <person name="Van Deynze A."/>
        </authorList>
    </citation>
    <scope>NUCLEOTIDE SEQUENCE</scope>
    <source>
        <tissue evidence="1">Leaves</tissue>
    </source>
</reference>
<dbReference type="EMBL" id="JACEFO010002259">
    <property type="protein sequence ID" value="KAF8670369.1"/>
    <property type="molecule type" value="Genomic_DNA"/>
</dbReference>
<evidence type="ECO:0000313" key="1">
    <source>
        <dbReference type="EMBL" id="KAF8670369.1"/>
    </source>
</evidence>
<proteinExistence type="predicted"/>
<dbReference type="Proteomes" id="UP000636709">
    <property type="component" value="Unassembled WGS sequence"/>
</dbReference>
<sequence>MPVKKSSQSFVYNHTLAKALAEYASAGLEMRSLIVDVENCLQAFVGVAHNINSIVIAIRGTQKNRYGSRILKATQLYRYVTTAVKTHTAAGLAVHIFLLQIKCGFCVASAVTFYLLLGGVRCISMFGLRIQDHFTYLGVDMEADDWSTCRIITTQSVKQFRKELASNIMMTKHNVEVSIVEPSIQTDRSSF</sequence>
<protein>
    <submittedName>
        <fullName evidence="1">Uncharacterized protein</fullName>
    </submittedName>
</protein>